<dbReference type="AlphaFoldDB" id="A0A0F9E081"/>
<gene>
    <name evidence="1" type="ORF">LCGC14_2214650</name>
</gene>
<protein>
    <recommendedName>
        <fullName evidence="2">Protein FecR C-terminal domain-containing protein</fullName>
    </recommendedName>
</protein>
<comment type="caution">
    <text evidence="1">The sequence shown here is derived from an EMBL/GenBank/DDBJ whole genome shotgun (WGS) entry which is preliminary data.</text>
</comment>
<dbReference type="EMBL" id="LAZR01029461">
    <property type="protein sequence ID" value="KKL59506.1"/>
    <property type="molecule type" value="Genomic_DNA"/>
</dbReference>
<reference evidence="1" key="1">
    <citation type="journal article" date="2015" name="Nature">
        <title>Complex archaea that bridge the gap between prokaryotes and eukaryotes.</title>
        <authorList>
            <person name="Spang A."/>
            <person name="Saw J.H."/>
            <person name="Jorgensen S.L."/>
            <person name="Zaremba-Niedzwiedzka K."/>
            <person name="Martijn J."/>
            <person name="Lind A.E."/>
            <person name="van Eijk R."/>
            <person name="Schleper C."/>
            <person name="Guy L."/>
            <person name="Ettema T.J."/>
        </authorList>
    </citation>
    <scope>NUCLEOTIDE SEQUENCE</scope>
</reference>
<name>A0A0F9E081_9ZZZZ</name>
<feature type="non-terminal residue" evidence="1">
    <location>
        <position position="1"/>
    </location>
</feature>
<evidence type="ECO:0008006" key="2">
    <source>
        <dbReference type="Google" id="ProtNLM"/>
    </source>
</evidence>
<accession>A0A0F9E081</accession>
<proteinExistence type="predicted"/>
<evidence type="ECO:0000313" key="1">
    <source>
        <dbReference type="EMBL" id="KKL59506.1"/>
    </source>
</evidence>
<sequence>SGILRCDPAVADLTISGAFPVNDLNAALTSISSVLSIRVERYTRYWLTIKPA</sequence>
<organism evidence="1">
    <name type="scientific">marine sediment metagenome</name>
    <dbReference type="NCBI Taxonomy" id="412755"/>
    <lineage>
        <taxon>unclassified sequences</taxon>
        <taxon>metagenomes</taxon>
        <taxon>ecological metagenomes</taxon>
    </lineage>
</organism>